<dbReference type="GeneID" id="75149729"/>
<name>A0A2N3RGR8_9XANT</name>
<accession>A0A2N3RGR8</accession>
<dbReference type="RefSeq" id="WP_101364072.1">
    <property type="nucleotide sequence ID" value="NZ_CP094827.1"/>
</dbReference>
<evidence type="ECO:0000313" key="2">
    <source>
        <dbReference type="EMBL" id="PKV16113.1"/>
    </source>
</evidence>
<sequence length="122" mass="13359">MKIQIEGQQVRFRIDEAELAELLAGHTVDNASRLPSGQGARLVRHSVSLTGGHAACNCATDHWQLLVPRGALEEHVRQLPSREGLSFTFDAGAGHAETMALRVTFDIDVRDSARKRFPKDGS</sequence>
<protein>
    <submittedName>
        <fullName evidence="1">Uncharacterized protein</fullName>
    </submittedName>
</protein>
<dbReference type="Proteomes" id="UP000233748">
    <property type="component" value="Unassembled WGS sequence"/>
</dbReference>
<dbReference type="Proteomes" id="UP001058381">
    <property type="component" value="Chromosome"/>
</dbReference>
<evidence type="ECO:0000313" key="5">
    <source>
        <dbReference type="Proteomes" id="UP000233748"/>
    </source>
</evidence>
<reference evidence="4 5" key="1">
    <citation type="submission" date="2017-11" db="EMBL/GenBank/DDBJ databases">
        <title>Xanthomonas prunicola sp. nov., a novel pathogen that affects nectarine (Prunus persica var. nectarine) trees.</title>
        <authorList>
            <person name="Lopez M."/>
            <person name="Lopez-Soriano P."/>
            <person name="Garita-Cambronero J."/>
            <person name="Beltran C."/>
            <person name="Taghouti G."/>
            <person name="Portier P."/>
            <person name="Cubero J."/>
            <person name="Fischer-Le Saux M."/>
            <person name="Marco-Noales E."/>
        </authorList>
    </citation>
    <scope>NUCLEOTIDE SEQUENCE [LARGE SCALE GENOMIC DNA]</scope>
    <source>
        <strain evidence="1 4">CFBP8353</strain>
        <strain evidence="2 5">CFBP8354</strain>
    </source>
</reference>
<proteinExistence type="predicted"/>
<dbReference type="EMBL" id="CP096142">
    <property type="protein sequence ID" value="UXA65527.1"/>
    <property type="molecule type" value="Genomic_DNA"/>
</dbReference>
<gene>
    <name evidence="3" type="ORF">M0D43_00225</name>
    <name evidence="1" type="ORF">XpruCFBP8353_15780</name>
    <name evidence="2" type="ORF">XpruCFBP8354_16640</name>
</gene>
<dbReference type="EMBL" id="PHKV01000005">
    <property type="protein sequence ID" value="PKV11681.1"/>
    <property type="molecule type" value="Genomic_DNA"/>
</dbReference>
<evidence type="ECO:0000313" key="3">
    <source>
        <dbReference type="EMBL" id="UXA65527.1"/>
    </source>
</evidence>
<keyword evidence="5" id="KW-1185">Reference proteome</keyword>
<dbReference type="AlphaFoldDB" id="A0A2N3RGR8"/>
<dbReference type="EMBL" id="PHKW01000005">
    <property type="protein sequence ID" value="PKV16113.1"/>
    <property type="molecule type" value="Genomic_DNA"/>
</dbReference>
<organism evidence="1 4">
    <name type="scientific">Xanthomonas prunicola</name>
    <dbReference type="NCBI Taxonomy" id="2053930"/>
    <lineage>
        <taxon>Bacteria</taxon>
        <taxon>Pseudomonadati</taxon>
        <taxon>Pseudomonadota</taxon>
        <taxon>Gammaproteobacteria</taxon>
        <taxon>Lysobacterales</taxon>
        <taxon>Lysobacteraceae</taxon>
        <taxon>Xanthomonas</taxon>
    </lineage>
</organism>
<evidence type="ECO:0000313" key="1">
    <source>
        <dbReference type="EMBL" id="PKV11681.1"/>
    </source>
</evidence>
<evidence type="ECO:0000313" key="4">
    <source>
        <dbReference type="Proteomes" id="UP000233720"/>
    </source>
</evidence>
<dbReference type="Proteomes" id="UP000233720">
    <property type="component" value="Unassembled WGS sequence"/>
</dbReference>
<reference evidence="3" key="2">
    <citation type="submission" date="2022-04" db="EMBL/GenBank/DDBJ databases">
        <title>Xanthomonas prunicola pv. tritici, a pathogen causing a previously unreported foliar disease of wheat.</title>
        <authorList>
            <person name="Clavijo F."/>
            <person name="Curland R.D."/>
            <person name="Dill-Macky R."/>
            <person name="Pereyra S."/>
            <person name="Roman-Reyna V."/>
            <person name="Siri M.I."/>
        </authorList>
    </citation>
    <scope>NUCLEOTIDE SEQUENCE</scope>
    <source>
        <strain evidence="3">CIX249</strain>
    </source>
</reference>
<dbReference type="OrthoDB" id="6025662at2"/>